<sequence length="380" mass="43393">MENSTKTYKCPNCSGNLEWSPSDQKLKCPYCDSQFDLSVFEGQEQEARREVEQNTYQHGQSGAEQGYDSVKDATDDSNIDPHDLRVYKCSVCGAEVVTDKTTMATNCAFCGNPVVLAEQMDTRFKPKYIVPFHVGRDKVKGLYKDYVKSRPFTPKAFASEETADKVKAVYVPFWLYRMNMEGEIHATAERTSTRSDSKYIYTTHRVFDVYRSGSLSLDKLPVDASSKTPDDAMDSIEPFDYSKMVPFKMAYMAGFLAERYDQDQNFCHQRALKRADYSMEKSLKDTISGYSTVTVTNRRINEINEPVMADYALLPVYLLSKKYRGRNYLFAINGQSGKIVGDVPVDFFKAAVRWVLSFAIVFAVSLGILFFYMRNKKECR</sequence>
<accession>I5ARL9</accession>
<dbReference type="HOGENOM" id="CLU_039030_0_0_9"/>
<dbReference type="PANTHER" id="PTHR37826">
    <property type="entry name" value="FLOTILLIN BAND_7_5 DOMAIN PROTEIN"/>
    <property type="match status" value="1"/>
</dbReference>
<evidence type="ECO:0000256" key="1">
    <source>
        <dbReference type="SAM" id="MobiDB-lite"/>
    </source>
</evidence>
<reference evidence="3 4" key="2">
    <citation type="submission" date="2012-02" db="EMBL/GenBank/DDBJ databases">
        <title>Improved High-Quality Draft sequence of Eubacterium cellulosolvens 6.</title>
        <authorList>
            <consortium name="US DOE Joint Genome Institute"/>
            <person name="Lucas S."/>
            <person name="Han J."/>
            <person name="Lapidus A."/>
            <person name="Cheng J.-F."/>
            <person name="Goodwin L."/>
            <person name="Pitluck S."/>
            <person name="Peters L."/>
            <person name="Mikhailova N."/>
            <person name="Gu W."/>
            <person name="Detter J.C."/>
            <person name="Han C."/>
            <person name="Tapia R."/>
            <person name="Land M."/>
            <person name="Hauser L."/>
            <person name="Kyrpides N."/>
            <person name="Ivanova N."/>
            <person name="Pagani I."/>
            <person name="Johnson E."/>
            <person name="Mukhopadhyay B."/>
            <person name="Anderson I."/>
            <person name="Woyke T."/>
        </authorList>
    </citation>
    <scope>NUCLEOTIDE SEQUENCE [LARGE SCALE GENOMIC DNA]</scope>
    <source>
        <strain evidence="3 4">6</strain>
    </source>
</reference>
<organism evidence="3 4">
    <name type="scientific">Eubacterium cellulosolvens (strain ATCC 43171 / JCM 9499 / 6)</name>
    <name type="common">Cillobacterium cellulosolvens</name>
    <dbReference type="NCBI Taxonomy" id="633697"/>
    <lineage>
        <taxon>Bacteria</taxon>
        <taxon>Bacillati</taxon>
        <taxon>Bacillota</taxon>
        <taxon>Clostridia</taxon>
        <taxon>Eubacteriales</taxon>
        <taxon>Eubacteriaceae</taxon>
        <taxon>Eubacterium</taxon>
    </lineage>
</organism>
<dbReference type="OrthoDB" id="3182597at2"/>
<proteinExistence type="predicted"/>
<evidence type="ECO:0000256" key="2">
    <source>
        <dbReference type="SAM" id="Phobius"/>
    </source>
</evidence>
<protein>
    <recommendedName>
        <fullName evidence="5">Replication restart DNA helicase PriA</fullName>
    </recommendedName>
</protein>
<dbReference type="STRING" id="633697.EubceDRAFT1_0603"/>
<dbReference type="eggNOG" id="COG1996">
    <property type="taxonomic scope" value="Bacteria"/>
</dbReference>
<keyword evidence="2" id="KW-1133">Transmembrane helix</keyword>
<feature type="transmembrane region" description="Helical" evidence="2">
    <location>
        <begin position="354"/>
        <end position="373"/>
    </location>
</feature>
<keyword evidence="2" id="KW-0812">Transmembrane</keyword>
<dbReference type="Gene3D" id="2.20.28.30">
    <property type="entry name" value="RNA polymerase ii, chain L"/>
    <property type="match status" value="2"/>
</dbReference>
<dbReference type="PANTHER" id="PTHR37826:SF3">
    <property type="entry name" value="J DOMAIN-CONTAINING PROTEIN"/>
    <property type="match status" value="1"/>
</dbReference>
<keyword evidence="4" id="KW-1185">Reference proteome</keyword>
<dbReference type="EMBL" id="CM001487">
    <property type="protein sequence ID" value="EIM56442.1"/>
    <property type="molecule type" value="Genomic_DNA"/>
</dbReference>
<evidence type="ECO:0000313" key="3">
    <source>
        <dbReference type="EMBL" id="EIM56442.1"/>
    </source>
</evidence>
<feature type="region of interest" description="Disordered" evidence="1">
    <location>
        <begin position="47"/>
        <end position="75"/>
    </location>
</feature>
<name>I5ARL9_EUBC6</name>
<dbReference type="Proteomes" id="UP000005753">
    <property type="component" value="Chromosome"/>
</dbReference>
<evidence type="ECO:0008006" key="5">
    <source>
        <dbReference type="Google" id="ProtNLM"/>
    </source>
</evidence>
<keyword evidence="2" id="KW-0472">Membrane</keyword>
<feature type="compositionally biased region" description="Polar residues" evidence="1">
    <location>
        <begin position="53"/>
        <end position="63"/>
    </location>
</feature>
<dbReference type="AlphaFoldDB" id="I5ARL9"/>
<evidence type="ECO:0000313" key="4">
    <source>
        <dbReference type="Proteomes" id="UP000005753"/>
    </source>
</evidence>
<reference evidence="3 4" key="1">
    <citation type="submission" date="2010-08" db="EMBL/GenBank/DDBJ databases">
        <authorList>
            <consortium name="US DOE Joint Genome Institute (JGI-PGF)"/>
            <person name="Lucas S."/>
            <person name="Copeland A."/>
            <person name="Lapidus A."/>
            <person name="Cheng J.-F."/>
            <person name="Bruce D."/>
            <person name="Goodwin L."/>
            <person name="Pitluck S."/>
            <person name="Land M.L."/>
            <person name="Hauser L."/>
            <person name="Chang Y.-J."/>
            <person name="Anderson I.J."/>
            <person name="Johnson E."/>
            <person name="Mulhopadhyay B."/>
            <person name="Kyrpides N."/>
            <person name="Woyke T.J."/>
        </authorList>
    </citation>
    <scope>NUCLEOTIDE SEQUENCE [LARGE SCALE GENOMIC DNA]</scope>
    <source>
        <strain evidence="3 4">6</strain>
    </source>
</reference>
<gene>
    <name evidence="3" type="ORF">EubceDRAFT1_0603</name>
</gene>